<organism evidence="9 10">
    <name type="scientific">Stenomitos frigidus ULC18</name>
    <dbReference type="NCBI Taxonomy" id="2107698"/>
    <lineage>
        <taxon>Bacteria</taxon>
        <taxon>Bacillati</taxon>
        <taxon>Cyanobacteriota</taxon>
        <taxon>Cyanophyceae</taxon>
        <taxon>Leptolyngbyales</taxon>
        <taxon>Leptolyngbyaceae</taxon>
        <taxon>Stenomitos</taxon>
    </lineage>
</organism>
<evidence type="ECO:0000313" key="9">
    <source>
        <dbReference type="EMBL" id="PSB27044.1"/>
    </source>
</evidence>
<reference evidence="10" key="1">
    <citation type="submission" date="2018-02" db="EMBL/GenBank/DDBJ databases">
        <authorList>
            <person name="Moore K."/>
            <person name="Momper L."/>
        </authorList>
    </citation>
    <scope>NUCLEOTIDE SEQUENCE [LARGE SCALE GENOMIC DNA]</scope>
    <source>
        <strain evidence="10">ULC18</strain>
    </source>
</reference>
<dbReference type="NCBIfam" id="NF002056">
    <property type="entry name" value="PRK00886.1-5"/>
    <property type="match status" value="1"/>
</dbReference>
<evidence type="ECO:0000256" key="7">
    <source>
        <dbReference type="ARBA" id="ARBA00033711"/>
    </source>
</evidence>
<dbReference type="SUPFAM" id="SSF142823">
    <property type="entry name" value="ComB-like"/>
    <property type="match status" value="1"/>
</dbReference>
<keyword evidence="6 8" id="KW-0460">Magnesium</keyword>
<dbReference type="HAMAP" id="MF_00490">
    <property type="entry name" value="ComB"/>
    <property type="match status" value="1"/>
</dbReference>
<dbReference type="GO" id="GO:0000287">
    <property type="term" value="F:magnesium ion binding"/>
    <property type="evidence" value="ECO:0007669"/>
    <property type="project" value="UniProtKB-UniRule"/>
</dbReference>
<evidence type="ECO:0000256" key="6">
    <source>
        <dbReference type="ARBA" id="ARBA00022842"/>
    </source>
</evidence>
<evidence type="ECO:0000256" key="1">
    <source>
        <dbReference type="ARBA" id="ARBA00001946"/>
    </source>
</evidence>
<sequence length="244" mass="26364">MKVFVFHTPESTPTKMVADCAIAVDVLRATSTIATALGSGAEAVQAFSDLDKLLAVSETWAPEKRIRAGERGGSQVEGFDFGNSPLDCTPERVGGRRLFISTTNGTRALQCIEAAPTVLAAALINRRAVVQHLIQHQPETVWIVGSGWEGSFSLEDTVCAGAIVDGLQIELGCSLDDLAGNDETIAAVSLYRQWQDDLLGLFHHASHGKRLLRLNIIEDLKYCSQQDVLDVLPIQRELGVLVKA</sequence>
<evidence type="ECO:0000256" key="3">
    <source>
        <dbReference type="ARBA" id="ARBA00012953"/>
    </source>
</evidence>
<dbReference type="InterPro" id="IPR005238">
    <property type="entry name" value="ComB-like"/>
</dbReference>
<proteinExistence type="inferred from homology"/>
<comment type="catalytic activity">
    <reaction evidence="7 8">
        <text>(2R)-O-phospho-3-sulfolactate + H2O = (2R)-3-sulfolactate + phosphate</text>
        <dbReference type="Rhea" id="RHEA:23416"/>
        <dbReference type="ChEBI" id="CHEBI:15377"/>
        <dbReference type="ChEBI" id="CHEBI:15597"/>
        <dbReference type="ChEBI" id="CHEBI:43474"/>
        <dbReference type="ChEBI" id="CHEBI:58738"/>
        <dbReference type="EC" id="3.1.3.71"/>
    </reaction>
</comment>
<dbReference type="GO" id="GO:0050545">
    <property type="term" value="F:sulfopyruvate decarboxylase activity"/>
    <property type="evidence" value="ECO:0007669"/>
    <property type="project" value="TreeGrafter"/>
</dbReference>
<name>A0A2T1E348_9CYAN</name>
<dbReference type="EMBL" id="PVWK01000098">
    <property type="protein sequence ID" value="PSB27044.1"/>
    <property type="molecule type" value="Genomic_DNA"/>
</dbReference>
<protein>
    <recommendedName>
        <fullName evidence="4 8">Probable 2-phosphosulfolactate phosphatase</fullName>
        <ecNumber evidence="3 8">3.1.3.71</ecNumber>
    </recommendedName>
</protein>
<dbReference type="RefSeq" id="WP_106257663.1">
    <property type="nucleotide sequence ID" value="NZ_CAWNSW010000133.1"/>
</dbReference>
<gene>
    <name evidence="8" type="primary">comB</name>
    <name evidence="9" type="ORF">C7B82_18030</name>
</gene>
<dbReference type="PANTHER" id="PTHR37311:SF1">
    <property type="entry name" value="2-PHOSPHOSULFOLACTATE PHOSPHATASE-RELATED"/>
    <property type="match status" value="1"/>
</dbReference>
<evidence type="ECO:0000313" key="10">
    <source>
        <dbReference type="Proteomes" id="UP000239576"/>
    </source>
</evidence>
<dbReference type="AlphaFoldDB" id="A0A2T1E348"/>
<dbReference type="FunFam" id="3.90.1560.10:FF:000001">
    <property type="entry name" value="Probable 2-phosphosulfolactate phosphatase"/>
    <property type="match status" value="1"/>
</dbReference>
<reference evidence="9 10" key="2">
    <citation type="submission" date="2018-03" db="EMBL/GenBank/DDBJ databases">
        <title>The ancient ancestry and fast evolution of plastids.</title>
        <authorList>
            <person name="Moore K.R."/>
            <person name="Magnabosco C."/>
            <person name="Momper L."/>
            <person name="Gold D.A."/>
            <person name="Bosak T."/>
            <person name="Fournier G.P."/>
        </authorList>
    </citation>
    <scope>NUCLEOTIDE SEQUENCE [LARGE SCALE GENOMIC DNA]</scope>
    <source>
        <strain evidence="9 10">ULC18</strain>
    </source>
</reference>
<evidence type="ECO:0000256" key="5">
    <source>
        <dbReference type="ARBA" id="ARBA00022801"/>
    </source>
</evidence>
<dbReference type="GO" id="GO:0050532">
    <property type="term" value="F:2-phosphosulfolactate phosphatase activity"/>
    <property type="evidence" value="ECO:0007669"/>
    <property type="project" value="UniProtKB-UniRule"/>
</dbReference>
<evidence type="ECO:0000256" key="2">
    <source>
        <dbReference type="ARBA" id="ARBA00009997"/>
    </source>
</evidence>
<dbReference type="Pfam" id="PF04029">
    <property type="entry name" value="2-ph_phosp"/>
    <property type="match status" value="1"/>
</dbReference>
<dbReference type="Proteomes" id="UP000239576">
    <property type="component" value="Unassembled WGS sequence"/>
</dbReference>
<dbReference type="PANTHER" id="PTHR37311">
    <property type="entry name" value="2-PHOSPHOSULFOLACTATE PHOSPHATASE-RELATED"/>
    <property type="match status" value="1"/>
</dbReference>
<comment type="cofactor">
    <cofactor evidence="1 8">
        <name>Mg(2+)</name>
        <dbReference type="ChEBI" id="CHEBI:18420"/>
    </cofactor>
</comment>
<dbReference type="EC" id="3.1.3.71" evidence="3 8"/>
<dbReference type="Gene3D" id="3.90.1560.10">
    <property type="entry name" value="ComB-like"/>
    <property type="match status" value="1"/>
</dbReference>
<dbReference type="OrthoDB" id="4913at2"/>
<dbReference type="InterPro" id="IPR036702">
    <property type="entry name" value="ComB-like_sf"/>
</dbReference>
<evidence type="ECO:0000256" key="4">
    <source>
        <dbReference type="ARBA" id="ARBA00021948"/>
    </source>
</evidence>
<evidence type="ECO:0000256" key="8">
    <source>
        <dbReference type="HAMAP-Rule" id="MF_00490"/>
    </source>
</evidence>
<keyword evidence="5 8" id="KW-0378">Hydrolase</keyword>
<keyword evidence="10" id="KW-1185">Reference proteome</keyword>
<comment type="similarity">
    <text evidence="2 8">Belongs to the ComB family.</text>
</comment>
<accession>A0A2T1E348</accession>
<comment type="caution">
    <text evidence="9">The sequence shown here is derived from an EMBL/GenBank/DDBJ whole genome shotgun (WGS) entry which is preliminary data.</text>
</comment>